<reference evidence="1 2" key="2">
    <citation type="submission" date="2019-09" db="EMBL/GenBank/DDBJ databases">
        <authorList>
            <person name="Jin C."/>
        </authorList>
    </citation>
    <scope>NUCLEOTIDE SEQUENCE [LARGE SCALE GENOMIC DNA]</scope>
    <source>
        <strain evidence="1 2">AN110305</strain>
    </source>
</reference>
<comment type="caution">
    <text evidence="1">The sequence shown here is derived from an EMBL/GenBank/DDBJ whole genome shotgun (WGS) entry which is preliminary data.</text>
</comment>
<dbReference type="RefSeq" id="WP_188317134.1">
    <property type="nucleotide sequence ID" value="NZ_VUOB01000236.1"/>
</dbReference>
<protein>
    <submittedName>
        <fullName evidence="1">Uncharacterized protein</fullName>
    </submittedName>
</protein>
<name>A0A5B2VV93_9PSEU</name>
<organism evidence="1 2">
    <name type="scientific">Solihabitans fulvus</name>
    <dbReference type="NCBI Taxonomy" id="1892852"/>
    <lineage>
        <taxon>Bacteria</taxon>
        <taxon>Bacillati</taxon>
        <taxon>Actinomycetota</taxon>
        <taxon>Actinomycetes</taxon>
        <taxon>Pseudonocardiales</taxon>
        <taxon>Pseudonocardiaceae</taxon>
        <taxon>Solihabitans</taxon>
    </lineage>
</organism>
<proteinExistence type="predicted"/>
<accession>A0A5B2VV93</accession>
<evidence type="ECO:0000313" key="2">
    <source>
        <dbReference type="Proteomes" id="UP000323454"/>
    </source>
</evidence>
<feature type="non-terminal residue" evidence="1">
    <location>
        <position position="142"/>
    </location>
</feature>
<dbReference type="AlphaFoldDB" id="A0A5B2VV93"/>
<reference evidence="1 2" key="1">
    <citation type="submission" date="2019-09" db="EMBL/GenBank/DDBJ databases">
        <title>Goodfellowia gen. nov., a new genus of the Pseudonocardineae related to Actinoalloteichus, containing Goodfellowia coeruleoviolacea gen. nov., comb. nov. gen. nov., comb. nov.</title>
        <authorList>
            <person name="Labeda D."/>
        </authorList>
    </citation>
    <scope>NUCLEOTIDE SEQUENCE [LARGE SCALE GENOMIC DNA]</scope>
    <source>
        <strain evidence="1 2">AN110305</strain>
    </source>
</reference>
<dbReference type="EMBL" id="VUOB01000236">
    <property type="protein sequence ID" value="KAA2242167.1"/>
    <property type="molecule type" value="Genomic_DNA"/>
</dbReference>
<dbReference type="Proteomes" id="UP000323454">
    <property type="component" value="Unassembled WGS sequence"/>
</dbReference>
<sequence length="142" mass="13938">MAGAEGGLGTSLVTALVGETVAAASPGPTVLVDQGGSPWGALTRRLLGQRGGLPANYAQSLLHQGIPAPQVLGSAPTSSAGAAVVADTAGYTPLREVFRLAQTLCGGLVVDAGRVDAHLTAQLDDLHPVVVLVGRAGLVGAG</sequence>
<evidence type="ECO:0000313" key="1">
    <source>
        <dbReference type="EMBL" id="KAA2242167.1"/>
    </source>
</evidence>
<gene>
    <name evidence="1" type="ORF">F0L68_41435</name>
</gene>
<keyword evidence="2" id="KW-1185">Reference proteome</keyword>